<keyword evidence="3" id="KW-0378">Hydrolase</keyword>
<reference evidence="6 7" key="1">
    <citation type="submission" date="2019-10" db="EMBL/GenBank/DDBJ databases">
        <title>Whole genome shotgun sequence of Acrocarpospora pleiomorpha NBRC 16267.</title>
        <authorList>
            <person name="Ichikawa N."/>
            <person name="Kimura A."/>
            <person name="Kitahashi Y."/>
            <person name="Komaki H."/>
            <person name="Oguchi A."/>
        </authorList>
    </citation>
    <scope>NUCLEOTIDE SEQUENCE [LARGE SCALE GENOMIC DNA]</scope>
    <source>
        <strain evidence="6 7">NBRC 16267</strain>
    </source>
</reference>
<dbReference type="PROSITE" id="PS51935">
    <property type="entry name" value="NLPC_P60"/>
    <property type="match status" value="1"/>
</dbReference>
<accession>A0A5M3XME1</accession>
<sequence>MLGIVALLVVPGAVQVDDALSRIVAAAYAITGTIPYSWGGGHASRPGPSRGTCSGYQGDIQPCPAKHTRGLDCSGLARWVYHIAYGHDVLGPGNTDSHLKRLRRIADPRPGDLVFFGTRKRTHHSGIYIGDGKMINAYATGTKVRVDSVNVLDDLLGYYRY</sequence>
<evidence type="ECO:0000259" key="5">
    <source>
        <dbReference type="PROSITE" id="PS51935"/>
    </source>
</evidence>
<proteinExistence type="inferred from homology"/>
<dbReference type="InterPro" id="IPR000064">
    <property type="entry name" value="NLP_P60_dom"/>
</dbReference>
<evidence type="ECO:0000313" key="7">
    <source>
        <dbReference type="Proteomes" id="UP000377595"/>
    </source>
</evidence>
<feature type="domain" description="NlpC/P60" evidence="5">
    <location>
        <begin position="17"/>
        <end position="161"/>
    </location>
</feature>
<dbReference type="SUPFAM" id="SSF54001">
    <property type="entry name" value="Cysteine proteinases"/>
    <property type="match status" value="1"/>
</dbReference>
<evidence type="ECO:0000256" key="2">
    <source>
        <dbReference type="ARBA" id="ARBA00022670"/>
    </source>
</evidence>
<dbReference type="EMBL" id="BLAF01000031">
    <property type="protein sequence ID" value="GES22537.1"/>
    <property type="molecule type" value="Genomic_DNA"/>
</dbReference>
<dbReference type="Pfam" id="PF00877">
    <property type="entry name" value="NLPC_P60"/>
    <property type="match status" value="1"/>
</dbReference>
<dbReference type="Gene3D" id="3.90.1720.10">
    <property type="entry name" value="endopeptidase domain like (from Nostoc punctiforme)"/>
    <property type="match status" value="1"/>
</dbReference>
<evidence type="ECO:0000256" key="4">
    <source>
        <dbReference type="ARBA" id="ARBA00022807"/>
    </source>
</evidence>
<organism evidence="6 7">
    <name type="scientific">Acrocarpospora pleiomorpha</name>
    <dbReference type="NCBI Taxonomy" id="90975"/>
    <lineage>
        <taxon>Bacteria</taxon>
        <taxon>Bacillati</taxon>
        <taxon>Actinomycetota</taxon>
        <taxon>Actinomycetes</taxon>
        <taxon>Streptosporangiales</taxon>
        <taxon>Streptosporangiaceae</taxon>
        <taxon>Acrocarpospora</taxon>
    </lineage>
</organism>
<comment type="similarity">
    <text evidence="1">Belongs to the peptidase C40 family.</text>
</comment>
<keyword evidence="2" id="KW-0645">Protease</keyword>
<comment type="caution">
    <text evidence="6">The sequence shown here is derived from an EMBL/GenBank/DDBJ whole genome shotgun (WGS) entry which is preliminary data.</text>
</comment>
<dbReference type="GO" id="GO:0008234">
    <property type="term" value="F:cysteine-type peptidase activity"/>
    <property type="evidence" value="ECO:0007669"/>
    <property type="project" value="UniProtKB-KW"/>
</dbReference>
<dbReference type="PANTHER" id="PTHR47053">
    <property type="entry name" value="MUREIN DD-ENDOPEPTIDASE MEPH-RELATED"/>
    <property type="match status" value="1"/>
</dbReference>
<keyword evidence="7" id="KW-1185">Reference proteome</keyword>
<keyword evidence="4" id="KW-0788">Thiol protease</keyword>
<dbReference type="Proteomes" id="UP000377595">
    <property type="component" value="Unassembled WGS sequence"/>
</dbReference>
<name>A0A5M3XME1_9ACTN</name>
<evidence type="ECO:0000256" key="1">
    <source>
        <dbReference type="ARBA" id="ARBA00007074"/>
    </source>
</evidence>
<evidence type="ECO:0000256" key="3">
    <source>
        <dbReference type="ARBA" id="ARBA00022801"/>
    </source>
</evidence>
<gene>
    <name evidence="6" type="ORF">Aple_054350</name>
</gene>
<dbReference type="AlphaFoldDB" id="A0A5M3XME1"/>
<evidence type="ECO:0000313" key="6">
    <source>
        <dbReference type="EMBL" id="GES22537.1"/>
    </source>
</evidence>
<dbReference type="GO" id="GO:0006508">
    <property type="term" value="P:proteolysis"/>
    <property type="evidence" value="ECO:0007669"/>
    <property type="project" value="UniProtKB-KW"/>
</dbReference>
<dbReference type="InterPro" id="IPR051202">
    <property type="entry name" value="Peptidase_C40"/>
</dbReference>
<protein>
    <recommendedName>
        <fullName evidence="5">NlpC/P60 domain-containing protein</fullName>
    </recommendedName>
</protein>
<dbReference type="PANTHER" id="PTHR47053:SF1">
    <property type="entry name" value="MUREIN DD-ENDOPEPTIDASE MEPH-RELATED"/>
    <property type="match status" value="1"/>
</dbReference>
<dbReference type="InterPro" id="IPR038765">
    <property type="entry name" value="Papain-like_cys_pep_sf"/>
</dbReference>